<gene>
    <name evidence="2" type="ORF">EG242_01790</name>
</gene>
<dbReference type="InterPro" id="IPR003772">
    <property type="entry name" value="YceD"/>
</dbReference>
<proteinExistence type="predicted"/>
<feature type="region of interest" description="Disordered" evidence="1">
    <location>
        <begin position="155"/>
        <end position="200"/>
    </location>
</feature>
<dbReference type="Proteomes" id="UP000268372">
    <property type="component" value="Unassembled WGS sequence"/>
</dbReference>
<organism evidence="2 3">
    <name type="scientific">Paenimyroides viscosum</name>
    <dbReference type="NCBI Taxonomy" id="2488729"/>
    <lineage>
        <taxon>Bacteria</taxon>
        <taxon>Pseudomonadati</taxon>
        <taxon>Bacteroidota</taxon>
        <taxon>Flavobacteriia</taxon>
        <taxon>Flavobacteriales</taxon>
        <taxon>Flavobacteriaceae</taxon>
        <taxon>Paenimyroides</taxon>
    </lineage>
</organism>
<comment type="caution">
    <text evidence="2">The sequence shown here is derived from an EMBL/GenBank/DDBJ whole genome shotgun (WGS) entry which is preliminary data.</text>
</comment>
<accession>A0A3P1B725</accession>
<protein>
    <submittedName>
        <fullName evidence="2">DUF177 domain-containing protein</fullName>
    </submittedName>
</protein>
<keyword evidence="3" id="KW-1185">Reference proteome</keyword>
<evidence type="ECO:0000256" key="1">
    <source>
        <dbReference type="SAM" id="MobiDB-lite"/>
    </source>
</evidence>
<evidence type="ECO:0000313" key="3">
    <source>
        <dbReference type="Proteomes" id="UP000268372"/>
    </source>
</evidence>
<dbReference type="Pfam" id="PF02620">
    <property type="entry name" value="YceD"/>
    <property type="match status" value="1"/>
</dbReference>
<sequence>MVMVNEKDFLIQFTGLKLGEHQFEYHIENDFFDMFNYSEFNSTNIQVNITMLKKTTMLELQFSHKGTINVPCDVTNEDFDLPIEGNLNLLVKFGEEFNNDSEDLLILPQGEFQLNVMQYIYEMIALSVPYKRIHPDIAADYEEEESGDELDFLDSDDLEMINEDDADNDEENNNETEENSDNNKDTDPRWDKLKQLLTDK</sequence>
<feature type="compositionally biased region" description="Acidic residues" evidence="1">
    <location>
        <begin position="155"/>
        <end position="180"/>
    </location>
</feature>
<reference evidence="2 3" key="1">
    <citation type="submission" date="2018-11" db="EMBL/GenBank/DDBJ databases">
        <title>Flavobacterium sp. nov., YIM 102796 draft genome.</title>
        <authorList>
            <person name="Li G."/>
            <person name="Jiang Y."/>
        </authorList>
    </citation>
    <scope>NUCLEOTIDE SEQUENCE [LARGE SCALE GENOMIC DNA]</scope>
    <source>
        <strain evidence="2 3">YIM 102796</strain>
    </source>
</reference>
<feature type="compositionally biased region" description="Basic and acidic residues" evidence="1">
    <location>
        <begin position="181"/>
        <end position="200"/>
    </location>
</feature>
<dbReference type="OrthoDB" id="1524821at2"/>
<dbReference type="AlphaFoldDB" id="A0A3P1B725"/>
<dbReference type="EMBL" id="RQTJ01000002">
    <property type="protein sequence ID" value="RRA96789.1"/>
    <property type="molecule type" value="Genomic_DNA"/>
</dbReference>
<evidence type="ECO:0000313" key="2">
    <source>
        <dbReference type="EMBL" id="RRA96789.1"/>
    </source>
</evidence>
<name>A0A3P1B725_9FLAO</name>